<sequence length="171" mass="18592">MIIEAVLAMITLLPWINRAVATQAKCTALCASLTHGTGATGTGIGDPWITVFSDQRTNSHACECEEAISRTFIRFELAQGITAIVARTVAIIALLACYLLYLSISATIRRREFAPIAPRSCMVAFLPFLEKTITTTRWLCALRSTQGLKSPRIDLVLNNARIVAAITILLA</sequence>
<organism evidence="2 3">
    <name type="scientific">Candidatus Kaiserbacteria bacterium RIFCSPHIGHO2_01_FULL_56_24</name>
    <dbReference type="NCBI Taxonomy" id="1798487"/>
    <lineage>
        <taxon>Bacteria</taxon>
        <taxon>Candidatus Kaiseribacteriota</taxon>
    </lineage>
</organism>
<proteinExistence type="predicted"/>
<accession>A0A1F6DGI7</accession>
<evidence type="ECO:0000313" key="3">
    <source>
        <dbReference type="Proteomes" id="UP000176377"/>
    </source>
</evidence>
<keyword evidence="1" id="KW-1133">Transmembrane helix</keyword>
<name>A0A1F6DGI7_9BACT</name>
<dbReference type="AlphaFoldDB" id="A0A1F6DGI7"/>
<keyword evidence="1" id="KW-0812">Transmembrane</keyword>
<keyword evidence="1" id="KW-0472">Membrane</keyword>
<dbReference type="Proteomes" id="UP000176377">
    <property type="component" value="Unassembled WGS sequence"/>
</dbReference>
<evidence type="ECO:0000313" key="2">
    <source>
        <dbReference type="EMBL" id="OGG60437.1"/>
    </source>
</evidence>
<protein>
    <submittedName>
        <fullName evidence="2">Uncharacterized protein</fullName>
    </submittedName>
</protein>
<evidence type="ECO:0000256" key="1">
    <source>
        <dbReference type="SAM" id="Phobius"/>
    </source>
</evidence>
<dbReference type="EMBL" id="MFLA01000009">
    <property type="protein sequence ID" value="OGG60437.1"/>
    <property type="molecule type" value="Genomic_DNA"/>
</dbReference>
<feature type="transmembrane region" description="Helical" evidence="1">
    <location>
        <begin position="80"/>
        <end position="101"/>
    </location>
</feature>
<comment type="caution">
    <text evidence="2">The sequence shown here is derived from an EMBL/GenBank/DDBJ whole genome shotgun (WGS) entry which is preliminary data.</text>
</comment>
<gene>
    <name evidence="2" type="ORF">A2765_01220</name>
</gene>
<reference evidence="2 3" key="1">
    <citation type="journal article" date="2016" name="Nat. Commun.">
        <title>Thousands of microbial genomes shed light on interconnected biogeochemical processes in an aquifer system.</title>
        <authorList>
            <person name="Anantharaman K."/>
            <person name="Brown C.T."/>
            <person name="Hug L.A."/>
            <person name="Sharon I."/>
            <person name="Castelle C.J."/>
            <person name="Probst A.J."/>
            <person name="Thomas B.C."/>
            <person name="Singh A."/>
            <person name="Wilkins M.J."/>
            <person name="Karaoz U."/>
            <person name="Brodie E.L."/>
            <person name="Williams K.H."/>
            <person name="Hubbard S.S."/>
            <person name="Banfield J.F."/>
        </authorList>
    </citation>
    <scope>NUCLEOTIDE SEQUENCE [LARGE SCALE GENOMIC DNA]</scope>
</reference>